<evidence type="ECO:0000313" key="7">
    <source>
        <dbReference type="EMBL" id="VAX31983.1"/>
    </source>
</evidence>
<keyword evidence="3 6" id="KW-1133">Transmembrane helix</keyword>
<keyword evidence="4 6" id="KW-0472">Membrane</keyword>
<evidence type="ECO:0000256" key="4">
    <source>
        <dbReference type="ARBA" id="ARBA00023136"/>
    </source>
</evidence>
<dbReference type="SUPFAM" id="SSF74653">
    <property type="entry name" value="TolA/TonB C-terminal domain"/>
    <property type="match status" value="1"/>
</dbReference>
<feature type="compositionally biased region" description="Basic residues" evidence="5">
    <location>
        <begin position="79"/>
        <end position="90"/>
    </location>
</feature>
<feature type="compositionally biased region" description="Basic and acidic residues" evidence="5">
    <location>
        <begin position="174"/>
        <end position="187"/>
    </location>
</feature>
<reference evidence="7" key="1">
    <citation type="submission" date="2018-06" db="EMBL/GenBank/DDBJ databases">
        <authorList>
            <person name="Zhirakovskaya E."/>
        </authorList>
    </citation>
    <scope>NUCLEOTIDE SEQUENCE</scope>
</reference>
<feature type="compositionally biased region" description="Low complexity" evidence="5">
    <location>
        <begin position="91"/>
        <end position="106"/>
    </location>
</feature>
<feature type="compositionally biased region" description="Pro residues" evidence="5">
    <location>
        <begin position="195"/>
        <end position="206"/>
    </location>
</feature>
<dbReference type="GO" id="GO:0016020">
    <property type="term" value="C:membrane"/>
    <property type="evidence" value="ECO:0007669"/>
    <property type="project" value="UniProtKB-SubCell"/>
</dbReference>
<dbReference type="Pfam" id="PF13103">
    <property type="entry name" value="TonB_2"/>
    <property type="match status" value="1"/>
</dbReference>
<sequence>MTVLRGAWTVFLPRRQEGLSKMMACSVFFHLFLFLSIVLNGFLFSAQKTSFDGFQVNLVASGGGGGITSGPVNTPGASKKSKKSSSKKSSKVSVKAPPVAKKSSPKQTAPKVSQAKAKVAPKPLPALTRAPRRSVNAPPPETDDPERLQEWWKKQKKALKAPSVTPGIKPKMGTSERTRTAKIDIQKRSKIVPPVVSPPKPAPQVMPTPDKAELGKQADLEASSNPLESSPLEENGAEESVGQEEGSVSQGQGDDEASLQASLGPGITGIGPGGGGASFRFPNYLQKVDHKIRWRWAPPPVASTGDRLVIRFVIQKSGSIDKSTVEIAESSGNLFFDQAAMRAIYAAHPLPPLPKAYHEDVLIVFMNFVVREDS</sequence>
<gene>
    <name evidence="7" type="ORF">MNBD_NITROSPIRAE01-1838</name>
</gene>
<feature type="compositionally biased region" description="Low complexity" evidence="5">
    <location>
        <begin position="220"/>
        <end position="252"/>
    </location>
</feature>
<evidence type="ECO:0000256" key="5">
    <source>
        <dbReference type="SAM" id="MobiDB-lite"/>
    </source>
</evidence>
<feature type="region of interest" description="Disordered" evidence="5">
    <location>
        <begin position="65"/>
        <end position="271"/>
    </location>
</feature>
<evidence type="ECO:0000256" key="6">
    <source>
        <dbReference type="SAM" id="Phobius"/>
    </source>
</evidence>
<organism evidence="7">
    <name type="scientific">hydrothermal vent metagenome</name>
    <dbReference type="NCBI Taxonomy" id="652676"/>
    <lineage>
        <taxon>unclassified sequences</taxon>
        <taxon>metagenomes</taxon>
        <taxon>ecological metagenomes</taxon>
    </lineage>
</organism>
<proteinExistence type="predicted"/>
<dbReference type="AlphaFoldDB" id="A0A3B1D5A2"/>
<comment type="subcellular location">
    <subcellularLocation>
        <location evidence="1">Membrane</location>
        <topology evidence="1">Single-pass membrane protein</topology>
    </subcellularLocation>
</comment>
<dbReference type="NCBIfam" id="TIGR01352">
    <property type="entry name" value="tonB_Cterm"/>
    <property type="match status" value="1"/>
</dbReference>
<dbReference type="Gene3D" id="3.30.1150.10">
    <property type="match status" value="1"/>
</dbReference>
<evidence type="ECO:0008006" key="8">
    <source>
        <dbReference type="Google" id="ProtNLM"/>
    </source>
</evidence>
<feature type="transmembrane region" description="Helical" evidence="6">
    <location>
        <begin position="22"/>
        <end position="44"/>
    </location>
</feature>
<dbReference type="EMBL" id="UOGF01000081">
    <property type="protein sequence ID" value="VAX31983.1"/>
    <property type="molecule type" value="Genomic_DNA"/>
</dbReference>
<protein>
    <recommendedName>
        <fullName evidence="8">TonB C-terminal domain-containing protein</fullName>
    </recommendedName>
</protein>
<dbReference type="InterPro" id="IPR006260">
    <property type="entry name" value="TonB/TolA_C"/>
</dbReference>
<evidence type="ECO:0000256" key="1">
    <source>
        <dbReference type="ARBA" id="ARBA00004167"/>
    </source>
</evidence>
<evidence type="ECO:0000256" key="3">
    <source>
        <dbReference type="ARBA" id="ARBA00022989"/>
    </source>
</evidence>
<feature type="compositionally biased region" description="Basic and acidic residues" evidence="5">
    <location>
        <begin position="210"/>
        <end position="219"/>
    </location>
</feature>
<name>A0A3B1D5A2_9ZZZZ</name>
<evidence type="ECO:0000256" key="2">
    <source>
        <dbReference type="ARBA" id="ARBA00022692"/>
    </source>
</evidence>
<keyword evidence="2 6" id="KW-0812">Transmembrane</keyword>
<accession>A0A3B1D5A2</accession>
<feature type="compositionally biased region" description="Low complexity" evidence="5">
    <location>
        <begin position="115"/>
        <end position="127"/>
    </location>
</feature>